<name>A0A6A3RAK2_9STRA</name>
<accession>A0A6A3RAK2</accession>
<evidence type="ECO:0000313" key="1">
    <source>
        <dbReference type="EMBL" id="KAE8940374.1"/>
    </source>
</evidence>
<dbReference type="AlphaFoldDB" id="A0A6A3RAK2"/>
<gene>
    <name evidence="2" type="ORF">PF007_g18406</name>
    <name evidence="1" type="ORF">PF009_g9808</name>
</gene>
<proteinExistence type="predicted"/>
<evidence type="ECO:0000313" key="2">
    <source>
        <dbReference type="EMBL" id="KAE9092642.1"/>
    </source>
</evidence>
<dbReference type="EMBL" id="QXFZ01001317">
    <property type="protein sequence ID" value="KAE9092642.1"/>
    <property type="molecule type" value="Genomic_DNA"/>
</dbReference>
<organism evidence="2 4">
    <name type="scientific">Phytophthora fragariae</name>
    <dbReference type="NCBI Taxonomy" id="53985"/>
    <lineage>
        <taxon>Eukaryota</taxon>
        <taxon>Sar</taxon>
        <taxon>Stramenopiles</taxon>
        <taxon>Oomycota</taxon>
        <taxon>Peronosporomycetes</taxon>
        <taxon>Peronosporales</taxon>
        <taxon>Peronosporaceae</taxon>
        <taxon>Phytophthora</taxon>
    </lineage>
</organism>
<sequence length="742" mass="83416">MFRFPANEMRLFLAKQDGNWMNGEGVVAVKLEKAAGGAVPVLVDGHGNRYDFVKMDPTRWIKNSKYFGANFQPGKGQIHVLVVIDWENFSGKDWPYQGASELVAVLTDPLLDHYKAWEAGNEDKQNHAINLVLSGPGTGKSRMLDEMKDLLCKAAERSKNQNLVKRMASAYTFHVTFEDGTGSNGSLLLSDEVPEYDVSYRMLYQLTKEIGDWTVFHNELKRSYGHLLLTIATVVDMLAELTMTDVENLTVILCVNGLQRLVDNGTKNCGCSRVLSAICRFMNASQAFVVCVCSATVHLPIMNALADSPQRHVLLVPSVLKGDQIWKPKTGLEKQLMDDMGGHGRALEVLDAVLQKYAREELEEFEPTGIVKKVWIEMKNRCGDLLDDEFYNSSSNVQDLLAAILSRRRYDPSSRFGTGNTSRTIDELRSFGLFRLTGEGHLECAFILFYHLMMEISERLPGVDDNLLGYFTNFVLSWQRFENFVAFHRRLKSIAYSGIEVEWSAFHDGSRFGPIDNIYIEEPNPRHLVVEAVSQHATKSSASDFKVLADHRGELDISETKTIIINGTSASTADVFSQVQLIIDKRQVQCNEVIQCKLVQAKQKLTESTYLEEMLRTVDEDLDVFLLITPAEATEFPLPPHAGSFQKTSLTTTLDRLRVVRIEACLIDRMSISRRIMHCVELMGSATRQPRGLSRRERNVGFQALKTQSSDFFLMGTRGARIACGLCNTTTWGQIRSAQTVL</sequence>
<evidence type="ECO:0000313" key="3">
    <source>
        <dbReference type="Proteomes" id="UP000429523"/>
    </source>
</evidence>
<evidence type="ECO:0008006" key="5">
    <source>
        <dbReference type="Google" id="ProtNLM"/>
    </source>
</evidence>
<reference evidence="3 4" key="1">
    <citation type="submission" date="2018-08" db="EMBL/GenBank/DDBJ databases">
        <title>Genomic investigation of the strawberry pathogen Phytophthora fragariae indicates pathogenicity is determined by transcriptional variation in three key races.</title>
        <authorList>
            <person name="Adams T.M."/>
            <person name="Armitage A.D."/>
            <person name="Sobczyk M.K."/>
            <person name="Bates H.J."/>
            <person name="Dunwell J.M."/>
            <person name="Nellist C.F."/>
            <person name="Harrison R.J."/>
        </authorList>
    </citation>
    <scope>NUCLEOTIDE SEQUENCE [LARGE SCALE GENOMIC DNA]</scope>
    <source>
        <strain evidence="2 4">NOV-71</strain>
        <strain evidence="1 3">NOV-9</strain>
    </source>
</reference>
<dbReference type="Proteomes" id="UP000429523">
    <property type="component" value="Unassembled WGS sequence"/>
</dbReference>
<comment type="caution">
    <text evidence="2">The sequence shown here is derived from an EMBL/GenBank/DDBJ whole genome shotgun (WGS) entry which is preliminary data.</text>
</comment>
<protein>
    <recommendedName>
        <fullName evidence="5">Crinkler (CRN) family protein</fullName>
    </recommendedName>
</protein>
<dbReference type="Proteomes" id="UP000441208">
    <property type="component" value="Unassembled WGS sequence"/>
</dbReference>
<evidence type="ECO:0000313" key="4">
    <source>
        <dbReference type="Proteomes" id="UP000441208"/>
    </source>
</evidence>
<dbReference type="EMBL" id="QXGF01000429">
    <property type="protein sequence ID" value="KAE8940374.1"/>
    <property type="molecule type" value="Genomic_DNA"/>
</dbReference>